<sequence>MSFSRKDYEFLRDIGISPRNPGCFVNGSWKAHGPLVSTLNPANNQVLLPLLPPPSFRMGCLRRPLR</sequence>
<reference evidence="2" key="1">
    <citation type="journal article" date="2023" name="Front. Plant Sci.">
        <title>Chromosomal-level genome assembly of Melastoma candidum provides insights into trichome evolution.</title>
        <authorList>
            <person name="Zhong Y."/>
            <person name="Wu W."/>
            <person name="Sun C."/>
            <person name="Zou P."/>
            <person name="Liu Y."/>
            <person name="Dai S."/>
            <person name="Zhou R."/>
        </authorList>
    </citation>
    <scope>NUCLEOTIDE SEQUENCE [LARGE SCALE GENOMIC DNA]</scope>
</reference>
<protein>
    <submittedName>
        <fullName evidence="1">Uncharacterized protein</fullName>
    </submittedName>
</protein>
<evidence type="ECO:0000313" key="2">
    <source>
        <dbReference type="Proteomes" id="UP001057402"/>
    </source>
</evidence>
<dbReference type="Proteomes" id="UP001057402">
    <property type="component" value="Chromosome 2"/>
</dbReference>
<dbReference type="EMBL" id="CM042881">
    <property type="protein sequence ID" value="KAI4386926.1"/>
    <property type="molecule type" value="Genomic_DNA"/>
</dbReference>
<organism evidence="1 2">
    <name type="scientific">Melastoma candidum</name>
    <dbReference type="NCBI Taxonomy" id="119954"/>
    <lineage>
        <taxon>Eukaryota</taxon>
        <taxon>Viridiplantae</taxon>
        <taxon>Streptophyta</taxon>
        <taxon>Embryophyta</taxon>
        <taxon>Tracheophyta</taxon>
        <taxon>Spermatophyta</taxon>
        <taxon>Magnoliopsida</taxon>
        <taxon>eudicotyledons</taxon>
        <taxon>Gunneridae</taxon>
        <taxon>Pentapetalae</taxon>
        <taxon>rosids</taxon>
        <taxon>malvids</taxon>
        <taxon>Myrtales</taxon>
        <taxon>Melastomataceae</taxon>
        <taxon>Melastomatoideae</taxon>
        <taxon>Melastomateae</taxon>
        <taxon>Melastoma</taxon>
    </lineage>
</organism>
<evidence type="ECO:0000313" key="1">
    <source>
        <dbReference type="EMBL" id="KAI4386926.1"/>
    </source>
</evidence>
<comment type="caution">
    <text evidence="1">The sequence shown here is derived from an EMBL/GenBank/DDBJ whole genome shotgun (WGS) entry which is preliminary data.</text>
</comment>
<proteinExistence type="predicted"/>
<accession>A0ACB9S632</accession>
<name>A0ACB9S632_9MYRT</name>
<gene>
    <name evidence="1" type="ORF">MLD38_004801</name>
</gene>
<keyword evidence="2" id="KW-1185">Reference proteome</keyword>